<evidence type="ECO:0000256" key="7">
    <source>
        <dbReference type="ARBA" id="ARBA00023326"/>
    </source>
</evidence>
<sequence length="403" mass="44580">MKYLFLDTVRKSGILLCRRYQILATLFFCLGTAQAVTVEPTCQTDWPAWQSFKSGFINEGGRVVDGSTPRKQTVSEGQAYALFFALVANDRKTFDKILQWTENNLANGDLTSHLPAWLWGRRDDGSWGVLDSNPASDADLWIVYALGEAGRLWGERRFVALSSLLASRILREETADLPGLGPTLLPAPRGFQTGVKTWRLNPSYLPMQLMDWLSSRSPDSTWQRISESSQRILLESAPNGFSPDWTVYQDSKGFRIDSGGKEKGTGGYNAIRVYLWAGMLAPEASARPRLLAAFSPMASFITRHGYPPESVNIITGEANGPGPSGFSAALLPFLAAQKDNAALQGQHDRLTARPPRPDAYYEQALSLFAHGWMDGRYYFTTNGSLLPSWQKPCSSASSRLPSH</sequence>
<feature type="signal peptide" evidence="8">
    <location>
        <begin position="1"/>
        <end position="35"/>
    </location>
</feature>
<evidence type="ECO:0000256" key="6">
    <source>
        <dbReference type="ARBA" id="ARBA00023295"/>
    </source>
</evidence>
<dbReference type="Pfam" id="PF01270">
    <property type="entry name" value="Glyco_hydro_8"/>
    <property type="match status" value="1"/>
</dbReference>
<evidence type="ECO:0000313" key="9">
    <source>
        <dbReference type="EMBL" id="CAG9932267.1"/>
    </source>
</evidence>
<keyword evidence="4 9" id="KW-0378">Hydrolase</keyword>
<evidence type="ECO:0000313" key="10">
    <source>
        <dbReference type="Proteomes" id="UP000839052"/>
    </source>
</evidence>
<gene>
    <name evidence="9" type="primary">bcsZ</name>
    <name evidence="9" type="ORF">NTG6680_1014</name>
</gene>
<accession>A0ABN8AL03</accession>
<name>A0ABN8AL03_9PROT</name>
<keyword evidence="7" id="KW-0624">Polysaccharide degradation</keyword>
<comment type="catalytic activity">
    <reaction evidence="1">
        <text>Endohydrolysis of (1-&gt;4)-beta-D-glucosidic linkages in cellulose, lichenin and cereal beta-D-glucans.</text>
        <dbReference type="EC" id="3.2.1.4"/>
    </reaction>
</comment>
<comment type="similarity">
    <text evidence="2">Belongs to the glycosyl hydrolase 8 (cellulase D) family.</text>
</comment>
<protein>
    <recommendedName>
        <fullName evidence="3">cellulase</fullName>
        <ecNumber evidence="3">3.2.1.4</ecNumber>
    </recommendedName>
</protein>
<evidence type="ECO:0000256" key="1">
    <source>
        <dbReference type="ARBA" id="ARBA00000966"/>
    </source>
</evidence>
<dbReference type="PRINTS" id="PR00735">
    <property type="entry name" value="GLHYDRLASE8"/>
</dbReference>
<dbReference type="RefSeq" id="WP_239796227.1">
    <property type="nucleotide sequence ID" value="NZ_OU912926.1"/>
</dbReference>
<dbReference type="InterPro" id="IPR008928">
    <property type="entry name" value="6-hairpin_glycosidase_sf"/>
</dbReference>
<keyword evidence="5" id="KW-0136">Cellulose degradation</keyword>
<dbReference type="Gene3D" id="1.50.10.10">
    <property type="match status" value="1"/>
</dbReference>
<feature type="chain" id="PRO_5045157051" description="cellulase" evidence="8">
    <location>
        <begin position="36"/>
        <end position="403"/>
    </location>
</feature>
<dbReference type="EMBL" id="OU912926">
    <property type="protein sequence ID" value="CAG9932267.1"/>
    <property type="molecule type" value="Genomic_DNA"/>
</dbReference>
<dbReference type="GO" id="GO:0008810">
    <property type="term" value="F:cellulase activity"/>
    <property type="evidence" value="ECO:0007669"/>
    <property type="project" value="UniProtKB-EC"/>
</dbReference>
<reference evidence="9 10" key="1">
    <citation type="submission" date="2021-10" db="EMBL/GenBank/DDBJ databases">
        <authorList>
            <person name="Koch H."/>
        </authorList>
    </citation>
    <scope>NUCLEOTIDE SEQUENCE [LARGE SCALE GENOMIC DNA]</scope>
    <source>
        <strain evidence="9">6680</strain>
    </source>
</reference>
<keyword evidence="10" id="KW-1185">Reference proteome</keyword>
<dbReference type="EC" id="3.2.1.4" evidence="3"/>
<evidence type="ECO:0000256" key="2">
    <source>
        <dbReference type="ARBA" id="ARBA00009209"/>
    </source>
</evidence>
<keyword evidence="8" id="KW-0732">Signal</keyword>
<evidence type="ECO:0000256" key="3">
    <source>
        <dbReference type="ARBA" id="ARBA00012601"/>
    </source>
</evidence>
<evidence type="ECO:0000256" key="8">
    <source>
        <dbReference type="SAM" id="SignalP"/>
    </source>
</evidence>
<dbReference type="Proteomes" id="UP000839052">
    <property type="component" value="Chromosome"/>
</dbReference>
<organism evidence="9 10">
    <name type="scientific">Candidatus Nitrotoga arctica</name>
    <dbReference type="NCBI Taxonomy" id="453162"/>
    <lineage>
        <taxon>Bacteria</taxon>
        <taxon>Pseudomonadati</taxon>
        <taxon>Pseudomonadota</taxon>
        <taxon>Betaproteobacteria</taxon>
        <taxon>Nitrosomonadales</taxon>
        <taxon>Gallionellaceae</taxon>
        <taxon>Candidatus Nitrotoga</taxon>
    </lineage>
</organism>
<dbReference type="NCBIfam" id="NF008305">
    <property type="entry name" value="PRK11097.1"/>
    <property type="match status" value="1"/>
</dbReference>
<keyword evidence="6 9" id="KW-0326">Glycosidase</keyword>
<dbReference type="InterPro" id="IPR002037">
    <property type="entry name" value="Glyco_hydro_8"/>
</dbReference>
<dbReference type="SUPFAM" id="SSF48208">
    <property type="entry name" value="Six-hairpin glycosidases"/>
    <property type="match status" value="1"/>
</dbReference>
<dbReference type="InterPro" id="IPR012341">
    <property type="entry name" value="6hp_glycosidase-like_sf"/>
</dbReference>
<evidence type="ECO:0000256" key="5">
    <source>
        <dbReference type="ARBA" id="ARBA00023001"/>
    </source>
</evidence>
<keyword evidence="7" id="KW-0119">Carbohydrate metabolism</keyword>
<evidence type="ECO:0000256" key="4">
    <source>
        <dbReference type="ARBA" id="ARBA00022801"/>
    </source>
</evidence>
<proteinExistence type="inferred from homology"/>